<sequence length="636" mass="69068">MSSTTMPSSSVSSVTSPATTSGSSTTFQLPSSLKVVGIILAVTSGLLIGSSFVFKKKGLMRSQAGHAAGEGVAYLKSPLWWTGMTMMICGELCNFVAYAFVEALIVTPMGALSVVICAILSSIFLNEKLTFFGWLGCALCIIGSTIIALNGPQEQTPGEIEQFKKLFLAPGFLGYMSVLIIIALSIIFYFGPKYGKNNMLWYISVCSTIGGISVSVTTGLGSAIVTSIMGDNQFKNWFIYFLMAFVVITLLTEIYYLNIALALFNTAMVTPTYYVLFSFCSMVTTIVLFQGLSSSVSQILTLVLAFLTICVGITILQMSKIDPTHLKLDRRSTMLLQASRAPTEDAEEKGIAGMENAGIEALRGTFGTMSSIIRARSARTMSQSSRHASSSLQARPDDGLPSTHTNNAYDGLTRHQLYDAPVPRLSETDRASSLSSRSTTPYSPRRPAIKFGSQDLVHSYRPPGSGDADATHEHRNAVHSTPPIQTNSSFLYPPPPSTDTSLMLGSSQSLVVPPRANDEPPAPTVSTMYHNPIKSDPFETPTTPTMTGFPSSSDMLPNNSPPRNYRSQEDARSTERTRRSSSAGQSRRYPRGLDDEEERVSLWERTSQEMSEEEVEDSSPPAQGIRLVKPSSKTWI</sequence>
<feature type="compositionally biased region" description="Polar residues" evidence="5">
    <location>
        <begin position="498"/>
        <end position="510"/>
    </location>
</feature>
<feature type="transmembrane region" description="Helical" evidence="6">
    <location>
        <begin position="237"/>
        <end position="261"/>
    </location>
</feature>
<evidence type="ECO:0000256" key="3">
    <source>
        <dbReference type="ARBA" id="ARBA00022989"/>
    </source>
</evidence>
<evidence type="ECO:0000256" key="5">
    <source>
        <dbReference type="SAM" id="MobiDB-lite"/>
    </source>
</evidence>
<feature type="transmembrane region" description="Helical" evidence="6">
    <location>
        <begin position="131"/>
        <end position="151"/>
    </location>
</feature>
<feature type="transmembrane region" description="Helical" evidence="6">
    <location>
        <begin position="273"/>
        <end position="292"/>
    </location>
</feature>
<evidence type="ECO:0000256" key="2">
    <source>
        <dbReference type="ARBA" id="ARBA00022692"/>
    </source>
</evidence>
<dbReference type="RefSeq" id="XP_041190504.1">
    <property type="nucleotide sequence ID" value="XM_041336327.1"/>
</dbReference>
<dbReference type="SUPFAM" id="SSF103481">
    <property type="entry name" value="Multidrug resistance efflux transporter EmrE"/>
    <property type="match status" value="1"/>
</dbReference>
<evidence type="ECO:0000256" key="1">
    <source>
        <dbReference type="ARBA" id="ARBA00004141"/>
    </source>
</evidence>
<dbReference type="GO" id="GO:0015095">
    <property type="term" value="F:magnesium ion transmembrane transporter activity"/>
    <property type="evidence" value="ECO:0007669"/>
    <property type="project" value="InterPro"/>
</dbReference>
<dbReference type="PANTHER" id="PTHR12570">
    <property type="match status" value="1"/>
</dbReference>
<feature type="compositionally biased region" description="Low complexity" evidence="5">
    <location>
        <begin position="382"/>
        <end position="394"/>
    </location>
</feature>
<dbReference type="OrthoDB" id="6428174at2759"/>
<feature type="transmembrane region" description="Helical" evidence="6">
    <location>
        <begin position="35"/>
        <end position="54"/>
    </location>
</feature>
<feature type="compositionally biased region" description="Low complexity" evidence="5">
    <location>
        <begin position="431"/>
        <end position="446"/>
    </location>
</feature>
<keyword evidence="3 6" id="KW-1133">Transmembrane helix</keyword>
<reference evidence="7" key="1">
    <citation type="journal article" date="2020" name="New Phytol.">
        <title>Comparative genomics reveals dynamic genome evolution in host specialist ectomycorrhizal fungi.</title>
        <authorList>
            <person name="Lofgren L.A."/>
            <person name="Nguyen N.H."/>
            <person name="Vilgalys R."/>
            <person name="Ruytinx J."/>
            <person name="Liao H.L."/>
            <person name="Branco S."/>
            <person name="Kuo A."/>
            <person name="LaButti K."/>
            <person name="Lipzen A."/>
            <person name="Andreopoulos W."/>
            <person name="Pangilinan J."/>
            <person name="Riley R."/>
            <person name="Hundley H."/>
            <person name="Na H."/>
            <person name="Barry K."/>
            <person name="Grigoriev I.V."/>
            <person name="Stajich J.E."/>
            <person name="Kennedy P.G."/>
        </authorList>
    </citation>
    <scope>NUCLEOTIDE SEQUENCE</scope>
    <source>
        <strain evidence="7">MN1</strain>
    </source>
</reference>
<evidence type="ECO:0000256" key="4">
    <source>
        <dbReference type="ARBA" id="ARBA00023136"/>
    </source>
</evidence>
<evidence type="ECO:0000313" key="8">
    <source>
        <dbReference type="Proteomes" id="UP000807769"/>
    </source>
</evidence>
<keyword evidence="2 6" id="KW-0812">Transmembrane</keyword>
<dbReference type="InterPro" id="IPR008521">
    <property type="entry name" value="Mg_trans_NIPA"/>
</dbReference>
<evidence type="ECO:0000256" key="6">
    <source>
        <dbReference type="SAM" id="Phobius"/>
    </source>
</evidence>
<feature type="transmembrane region" description="Helical" evidence="6">
    <location>
        <begin position="299"/>
        <end position="318"/>
    </location>
</feature>
<keyword evidence="8" id="KW-1185">Reference proteome</keyword>
<feature type="transmembrane region" description="Helical" evidence="6">
    <location>
        <begin position="172"/>
        <end position="190"/>
    </location>
</feature>
<keyword evidence="4 6" id="KW-0472">Membrane</keyword>
<evidence type="ECO:0000313" key="7">
    <source>
        <dbReference type="EMBL" id="KAG1812222.1"/>
    </source>
</evidence>
<comment type="caution">
    <text evidence="7">The sequence shown here is derived from an EMBL/GenBank/DDBJ whole genome shotgun (WGS) entry which is preliminary data.</text>
</comment>
<dbReference type="GeneID" id="64630344"/>
<feature type="compositionally biased region" description="Polar residues" evidence="5">
    <location>
        <begin position="540"/>
        <end position="562"/>
    </location>
</feature>
<dbReference type="GO" id="GO:0016020">
    <property type="term" value="C:membrane"/>
    <property type="evidence" value="ECO:0007669"/>
    <property type="project" value="UniProtKB-SubCell"/>
</dbReference>
<accession>A0A9P7E5Y7</accession>
<name>A0A9P7E5Y7_9AGAM</name>
<feature type="compositionally biased region" description="Basic and acidic residues" evidence="5">
    <location>
        <begin position="566"/>
        <end position="578"/>
    </location>
</feature>
<comment type="subcellular location">
    <subcellularLocation>
        <location evidence="1">Membrane</location>
        <topology evidence="1">Multi-pass membrane protein</topology>
    </subcellularLocation>
</comment>
<proteinExistence type="predicted"/>
<feature type="transmembrane region" description="Helical" evidence="6">
    <location>
        <begin position="95"/>
        <end position="125"/>
    </location>
</feature>
<dbReference type="Pfam" id="PF05653">
    <property type="entry name" value="Mg_trans_NIPA"/>
    <property type="match status" value="1"/>
</dbReference>
<organism evidence="7 8">
    <name type="scientific">Suillus subaureus</name>
    <dbReference type="NCBI Taxonomy" id="48587"/>
    <lineage>
        <taxon>Eukaryota</taxon>
        <taxon>Fungi</taxon>
        <taxon>Dikarya</taxon>
        <taxon>Basidiomycota</taxon>
        <taxon>Agaricomycotina</taxon>
        <taxon>Agaricomycetes</taxon>
        <taxon>Agaricomycetidae</taxon>
        <taxon>Boletales</taxon>
        <taxon>Suillineae</taxon>
        <taxon>Suillaceae</taxon>
        <taxon>Suillus</taxon>
    </lineage>
</organism>
<protein>
    <submittedName>
        <fullName evidence="7">Magnesium transporter NIPA-domain-containing protein</fullName>
    </submittedName>
</protein>
<feature type="compositionally biased region" description="Polar residues" evidence="5">
    <location>
        <begin position="478"/>
        <end position="490"/>
    </location>
</feature>
<dbReference type="PANTHER" id="PTHR12570:SF92">
    <property type="entry name" value="SPICHTHYIN, ISOFORM B"/>
    <property type="match status" value="1"/>
</dbReference>
<feature type="transmembrane region" description="Helical" evidence="6">
    <location>
        <begin position="202"/>
        <end position="225"/>
    </location>
</feature>
<feature type="region of interest" description="Disordered" evidence="5">
    <location>
        <begin position="1"/>
        <end position="26"/>
    </location>
</feature>
<dbReference type="Proteomes" id="UP000807769">
    <property type="component" value="Unassembled WGS sequence"/>
</dbReference>
<dbReference type="EMBL" id="JABBWG010000027">
    <property type="protein sequence ID" value="KAG1812222.1"/>
    <property type="molecule type" value="Genomic_DNA"/>
</dbReference>
<dbReference type="AlphaFoldDB" id="A0A9P7E5Y7"/>
<feature type="region of interest" description="Disordered" evidence="5">
    <location>
        <begin position="377"/>
        <end position="636"/>
    </location>
</feature>
<gene>
    <name evidence="7" type="ORF">BJ212DRAFT_1372250</name>
</gene>
<dbReference type="InterPro" id="IPR037185">
    <property type="entry name" value="EmrE-like"/>
</dbReference>